<dbReference type="EMBL" id="GBRH01236045">
    <property type="protein sequence ID" value="JAD61850.1"/>
    <property type="molecule type" value="Transcribed_RNA"/>
</dbReference>
<proteinExistence type="predicted"/>
<accession>A0A0A9BKU9</accession>
<reference evidence="1" key="2">
    <citation type="journal article" date="2015" name="Data Brief">
        <title>Shoot transcriptome of the giant reed, Arundo donax.</title>
        <authorList>
            <person name="Barrero R.A."/>
            <person name="Guerrero F.D."/>
            <person name="Moolhuijzen P."/>
            <person name="Goolsby J.A."/>
            <person name="Tidwell J."/>
            <person name="Bellgard S.E."/>
            <person name="Bellgard M.I."/>
        </authorList>
    </citation>
    <scope>NUCLEOTIDE SEQUENCE</scope>
    <source>
        <tissue evidence="1">Shoot tissue taken approximately 20 cm above the soil surface</tissue>
    </source>
</reference>
<sequence length="33" mass="3765">MLLITSCMHQHRCYVGSQTLFKTLAAGHSLVWM</sequence>
<organism evidence="1">
    <name type="scientific">Arundo donax</name>
    <name type="common">Giant reed</name>
    <name type="synonym">Donax arundinaceus</name>
    <dbReference type="NCBI Taxonomy" id="35708"/>
    <lineage>
        <taxon>Eukaryota</taxon>
        <taxon>Viridiplantae</taxon>
        <taxon>Streptophyta</taxon>
        <taxon>Embryophyta</taxon>
        <taxon>Tracheophyta</taxon>
        <taxon>Spermatophyta</taxon>
        <taxon>Magnoliopsida</taxon>
        <taxon>Liliopsida</taxon>
        <taxon>Poales</taxon>
        <taxon>Poaceae</taxon>
        <taxon>PACMAD clade</taxon>
        <taxon>Arundinoideae</taxon>
        <taxon>Arundineae</taxon>
        <taxon>Arundo</taxon>
    </lineage>
</organism>
<dbReference type="AlphaFoldDB" id="A0A0A9BKU9"/>
<protein>
    <submittedName>
        <fullName evidence="1">Uncharacterized protein</fullName>
    </submittedName>
</protein>
<reference evidence="1" key="1">
    <citation type="submission" date="2014-09" db="EMBL/GenBank/DDBJ databases">
        <authorList>
            <person name="Magalhaes I.L.F."/>
            <person name="Oliveira U."/>
            <person name="Santos F.R."/>
            <person name="Vidigal T.H.D.A."/>
            <person name="Brescovit A.D."/>
            <person name="Santos A.J."/>
        </authorList>
    </citation>
    <scope>NUCLEOTIDE SEQUENCE</scope>
    <source>
        <tissue evidence="1">Shoot tissue taken approximately 20 cm above the soil surface</tissue>
    </source>
</reference>
<evidence type="ECO:0000313" key="1">
    <source>
        <dbReference type="EMBL" id="JAD61850.1"/>
    </source>
</evidence>
<name>A0A0A9BKU9_ARUDO</name>